<dbReference type="InterPro" id="IPR001387">
    <property type="entry name" value="Cro/C1-type_HTH"/>
</dbReference>
<dbReference type="SUPFAM" id="SSF47413">
    <property type="entry name" value="lambda repressor-like DNA-binding domains"/>
    <property type="match status" value="1"/>
</dbReference>
<proteinExistence type="predicted"/>
<gene>
    <name evidence="2" type="ORF">EZS27_018391</name>
</gene>
<reference evidence="2" key="1">
    <citation type="submission" date="2019-03" db="EMBL/GenBank/DDBJ databases">
        <title>Single cell metagenomics reveals metabolic interactions within the superorganism composed of flagellate Streblomastix strix and complex community of Bacteroidetes bacteria on its surface.</title>
        <authorList>
            <person name="Treitli S.C."/>
            <person name="Kolisko M."/>
            <person name="Husnik F."/>
            <person name="Keeling P."/>
            <person name="Hampl V."/>
        </authorList>
    </citation>
    <scope>NUCLEOTIDE SEQUENCE</scope>
    <source>
        <strain evidence="2">STM</strain>
    </source>
</reference>
<name>A0A5J4RI17_9ZZZZ</name>
<dbReference type="Pfam" id="PF01381">
    <property type="entry name" value="HTH_3"/>
    <property type="match status" value="1"/>
</dbReference>
<dbReference type="PROSITE" id="PS50943">
    <property type="entry name" value="HTH_CROC1"/>
    <property type="match status" value="1"/>
</dbReference>
<feature type="domain" description="HTH cro/C1-type" evidence="1">
    <location>
        <begin position="13"/>
        <end position="69"/>
    </location>
</feature>
<dbReference type="SMART" id="SM00530">
    <property type="entry name" value="HTH_XRE"/>
    <property type="match status" value="1"/>
</dbReference>
<dbReference type="AlphaFoldDB" id="A0A5J4RI17"/>
<organism evidence="2">
    <name type="scientific">termite gut metagenome</name>
    <dbReference type="NCBI Taxonomy" id="433724"/>
    <lineage>
        <taxon>unclassified sequences</taxon>
        <taxon>metagenomes</taxon>
        <taxon>organismal metagenomes</taxon>
    </lineage>
</organism>
<dbReference type="CDD" id="cd00093">
    <property type="entry name" value="HTH_XRE"/>
    <property type="match status" value="1"/>
</dbReference>
<dbReference type="GO" id="GO:0003677">
    <property type="term" value="F:DNA binding"/>
    <property type="evidence" value="ECO:0007669"/>
    <property type="project" value="InterPro"/>
</dbReference>
<dbReference type="Gene3D" id="1.10.260.40">
    <property type="entry name" value="lambda repressor-like DNA-binding domains"/>
    <property type="match status" value="1"/>
</dbReference>
<comment type="caution">
    <text evidence="2">The sequence shown here is derived from an EMBL/GenBank/DDBJ whole genome shotgun (WGS) entry which is preliminary data.</text>
</comment>
<protein>
    <recommendedName>
        <fullName evidence="1">HTH cro/C1-type domain-containing protein</fullName>
    </recommendedName>
</protein>
<evidence type="ECO:0000313" key="2">
    <source>
        <dbReference type="EMBL" id="KAA6333164.1"/>
    </source>
</evidence>
<dbReference type="InterPro" id="IPR010982">
    <property type="entry name" value="Lambda_DNA-bd_dom_sf"/>
</dbReference>
<sequence>MKKEIDLYTSGIMKSKRLEKKWSQQQLADQMGVSRGFINDIESKKKINHLNVSHLNLLGEIFQCSPRDFLPEHPILEV</sequence>
<dbReference type="EMBL" id="SNRY01001147">
    <property type="protein sequence ID" value="KAA6333164.1"/>
    <property type="molecule type" value="Genomic_DNA"/>
</dbReference>
<accession>A0A5J4RI17</accession>
<evidence type="ECO:0000259" key="1">
    <source>
        <dbReference type="PROSITE" id="PS50943"/>
    </source>
</evidence>